<dbReference type="AlphaFoldDB" id="A0A7N0V9X1"/>
<proteinExistence type="predicted"/>
<dbReference type="Gramene" id="Kaladp0234s0001.1.v1.1">
    <property type="protein sequence ID" value="Kaladp0234s0001.1.v1.1"/>
    <property type="gene ID" value="Kaladp0234s0001.v1.1"/>
</dbReference>
<keyword evidence="2" id="KW-1185">Reference proteome</keyword>
<name>A0A7N0V9X1_KALFE</name>
<evidence type="ECO:0000313" key="2">
    <source>
        <dbReference type="Proteomes" id="UP000594263"/>
    </source>
</evidence>
<sequence>MIFWKKCSLIRPKGPPRVLVMGGETKDYTATTGQNTTHTKDYTGTWSNQYKLLKRGSNKADDAQNPENIGHFEQGETHIWCPLLLLATHIPSKH</sequence>
<reference evidence="1" key="1">
    <citation type="submission" date="2021-01" db="UniProtKB">
        <authorList>
            <consortium name="EnsemblPlants"/>
        </authorList>
    </citation>
    <scope>IDENTIFICATION</scope>
</reference>
<organism evidence="1 2">
    <name type="scientific">Kalanchoe fedtschenkoi</name>
    <name type="common">Lavender scallops</name>
    <name type="synonym">South American air plant</name>
    <dbReference type="NCBI Taxonomy" id="63787"/>
    <lineage>
        <taxon>Eukaryota</taxon>
        <taxon>Viridiplantae</taxon>
        <taxon>Streptophyta</taxon>
        <taxon>Embryophyta</taxon>
        <taxon>Tracheophyta</taxon>
        <taxon>Spermatophyta</taxon>
        <taxon>Magnoliopsida</taxon>
        <taxon>eudicotyledons</taxon>
        <taxon>Gunneridae</taxon>
        <taxon>Pentapetalae</taxon>
        <taxon>Saxifragales</taxon>
        <taxon>Crassulaceae</taxon>
        <taxon>Kalanchoe</taxon>
    </lineage>
</organism>
<dbReference type="EnsemblPlants" id="Kaladp0234s0001.1.v1.1">
    <property type="protein sequence ID" value="Kaladp0234s0001.1.v1.1"/>
    <property type="gene ID" value="Kaladp0234s0001.v1.1"/>
</dbReference>
<evidence type="ECO:0000313" key="1">
    <source>
        <dbReference type="EnsemblPlants" id="Kaladp0234s0001.1.v1.1"/>
    </source>
</evidence>
<dbReference type="Proteomes" id="UP000594263">
    <property type="component" value="Unplaced"/>
</dbReference>
<protein>
    <submittedName>
        <fullName evidence="1">Uncharacterized protein</fullName>
    </submittedName>
</protein>
<accession>A0A7N0V9X1</accession>